<dbReference type="PANTHER" id="PTHR36115">
    <property type="entry name" value="PROLINE-RICH ANTIGEN HOMOLOG-RELATED"/>
    <property type="match status" value="1"/>
</dbReference>
<feature type="domain" description="RDD" evidence="7">
    <location>
        <begin position="43"/>
        <end position="147"/>
    </location>
</feature>
<dbReference type="GO" id="GO:0005886">
    <property type="term" value="C:plasma membrane"/>
    <property type="evidence" value="ECO:0007669"/>
    <property type="project" value="UniProtKB-SubCell"/>
</dbReference>
<dbReference type="RefSeq" id="WP_030282685.1">
    <property type="nucleotide sequence ID" value="NZ_BMUB01000002.1"/>
</dbReference>
<organism evidence="9 10">
    <name type="scientific">Kitasatospora aureofaciens</name>
    <name type="common">Streptomyces aureofaciens</name>
    <dbReference type="NCBI Taxonomy" id="1894"/>
    <lineage>
        <taxon>Bacteria</taxon>
        <taxon>Bacillati</taxon>
        <taxon>Actinomycetota</taxon>
        <taxon>Actinomycetes</taxon>
        <taxon>Kitasatosporales</taxon>
        <taxon>Streptomycetaceae</taxon>
        <taxon>Kitasatospora</taxon>
    </lineage>
</organism>
<evidence type="ECO:0000256" key="5">
    <source>
        <dbReference type="ARBA" id="ARBA00023136"/>
    </source>
</evidence>
<reference evidence="8" key="5">
    <citation type="submission" date="2020-09" db="EMBL/GenBank/DDBJ databases">
        <authorList>
            <person name="Sun Q."/>
            <person name="Ohkuma M."/>
        </authorList>
    </citation>
    <scope>NUCLEOTIDE SEQUENCE</scope>
    <source>
        <strain evidence="8">JCM 4434</strain>
    </source>
</reference>
<comment type="subcellular location">
    <subcellularLocation>
        <location evidence="1">Cell membrane</location>
        <topology evidence="1">Multi-pass membrane protein</topology>
    </subcellularLocation>
</comment>
<feature type="transmembrane region" description="Helical" evidence="6">
    <location>
        <begin position="80"/>
        <end position="99"/>
    </location>
</feature>
<reference evidence="9 10" key="2">
    <citation type="submission" date="2014-07" db="EMBL/GenBank/DDBJ databases">
        <authorList>
            <person name="Zhang J.E."/>
            <person name="Yang H."/>
            <person name="Guo J."/>
            <person name="Deng Z."/>
            <person name="Luo H."/>
            <person name="Luo M."/>
            <person name="Zhao B."/>
        </authorList>
    </citation>
    <scope>NUCLEOTIDE SEQUENCE [LARGE SCALE GENOMIC DNA]</scope>
    <source>
        <strain evidence="9">ATCC 10762</strain>
        <strain evidence="10">ATCC 10762 / DSM 40127 / CCM 3239 / JCM 4008 / LMG 5968 / NBRC 12843 / NCIMB 8234 / A-377</strain>
    </source>
</reference>
<sequence length="155" mass="16733">MDTREALGSWIDGPKAAAEKMGADFGYRGERLGLPKEGPGSIAGPGRRIGALFVDGWLVSLVSFGMLAKGDPAEANLWTLPLFFLVAVLLLSTTGTTLGKRLFGLRVVRLDGRRATIPQVLLRTLLLCLVVPPLVWDRDTRGLHDKAVGTVEVRI</sequence>
<dbReference type="AlphaFoldDB" id="A0A1E7MZB8"/>
<evidence type="ECO:0000256" key="3">
    <source>
        <dbReference type="ARBA" id="ARBA00022692"/>
    </source>
</evidence>
<keyword evidence="2" id="KW-1003">Cell membrane</keyword>
<evidence type="ECO:0000256" key="4">
    <source>
        <dbReference type="ARBA" id="ARBA00022989"/>
    </source>
</evidence>
<evidence type="ECO:0000256" key="1">
    <source>
        <dbReference type="ARBA" id="ARBA00004651"/>
    </source>
</evidence>
<evidence type="ECO:0000313" key="10">
    <source>
        <dbReference type="Proteomes" id="UP000037395"/>
    </source>
</evidence>
<name>A0A1E7MZB8_KITAU</name>
<feature type="transmembrane region" description="Helical" evidence="6">
    <location>
        <begin position="49"/>
        <end position="68"/>
    </location>
</feature>
<dbReference type="PANTHER" id="PTHR36115:SF6">
    <property type="entry name" value="PROLINE-RICH ANTIGEN HOMOLOG"/>
    <property type="match status" value="1"/>
</dbReference>
<dbReference type="Proteomes" id="UP000610124">
    <property type="component" value="Unassembled WGS sequence"/>
</dbReference>
<reference evidence="8" key="1">
    <citation type="journal article" date="2014" name="Int. J. Syst. Evol. Microbiol.">
        <title>Complete genome sequence of Corynebacterium casei LMG S-19264T (=DSM 44701T), isolated from a smear-ripened cheese.</title>
        <authorList>
            <consortium name="US DOE Joint Genome Institute (JGI-PGF)"/>
            <person name="Walter F."/>
            <person name="Albersmeier A."/>
            <person name="Kalinowski J."/>
            <person name="Ruckert C."/>
        </authorList>
    </citation>
    <scope>NUCLEOTIDE SEQUENCE</scope>
    <source>
        <strain evidence="8">JCM 4434</strain>
    </source>
</reference>
<evidence type="ECO:0000256" key="6">
    <source>
        <dbReference type="SAM" id="Phobius"/>
    </source>
</evidence>
<dbReference type="Pfam" id="PF06271">
    <property type="entry name" value="RDD"/>
    <property type="match status" value="1"/>
</dbReference>
<dbReference type="InterPro" id="IPR051791">
    <property type="entry name" value="Pra-immunoreactive"/>
</dbReference>
<protein>
    <submittedName>
        <fullName evidence="8">RDD family protein</fullName>
    </submittedName>
</protein>
<gene>
    <name evidence="8" type="ORF">GCM10010502_09530</name>
    <name evidence="9" type="ORF">HS99_0013500</name>
</gene>
<reference evidence="9" key="3">
    <citation type="submission" date="2016-08" db="EMBL/GenBank/DDBJ databases">
        <title>Sequencing, Assembly and Comparative Genomics of S. aureofaciens ATCC 10762.</title>
        <authorList>
            <person name="Gradnigo J.S."/>
            <person name="Johnson N."/>
            <person name="Somerville G.A."/>
        </authorList>
    </citation>
    <scope>NUCLEOTIDE SEQUENCE [LARGE SCALE GENOMIC DNA]</scope>
    <source>
        <strain evidence="9">ATCC 10762</strain>
    </source>
</reference>
<dbReference type="EMBL" id="JPRF03000065">
    <property type="protein sequence ID" value="OEV33563.1"/>
    <property type="molecule type" value="Genomic_DNA"/>
</dbReference>
<dbReference type="InterPro" id="IPR016795">
    <property type="entry name" value="UCP021697"/>
</dbReference>
<dbReference type="OrthoDB" id="5187110at2"/>
<keyword evidence="10" id="KW-1185">Reference proteome</keyword>
<dbReference type="EMBL" id="BMUB01000002">
    <property type="protein sequence ID" value="GGU61011.1"/>
    <property type="molecule type" value="Genomic_DNA"/>
</dbReference>
<evidence type="ECO:0000256" key="2">
    <source>
        <dbReference type="ARBA" id="ARBA00022475"/>
    </source>
</evidence>
<evidence type="ECO:0000259" key="7">
    <source>
        <dbReference type="Pfam" id="PF06271"/>
    </source>
</evidence>
<dbReference type="PIRSF" id="PIRSF021697">
    <property type="entry name" value="UCP021697"/>
    <property type="match status" value="1"/>
</dbReference>
<reference evidence="10" key="4">
    <citation type="submission" date="2016-08" db="EMBL/GenBank/DDBJ databases">
        <title>Sequencing, assembly and comparative genomics of S. aureofaciens ATCC 10762.</title>
        <authorList>
            <person name="Gradnigo J.S."/>
            <person name="Johnson N."/>
            <person name="Somerville G.A."/>
        </authorList>
    </citation>
    <scope>NUCLEOTIDE SEQUENCE [LARGE SCALE GENOMIC DNA]</scope>
    <source>
        <strain evidence="10">ATCC 10762 / DSM 40127 / CCM 3239 / JCM 4008 / LMG 5968 / NBRC 12843 / NCIMB 8234 / A-377</strain>
    </source>
</reference>
<keyword evidence="3 6" id="KW-0812">Transmembrane</keyword>
<evidence type="ECO:0000313" key="8">
    <source>
        <dbReference type="EMBL" id="GGU61011.1"/>
    </source>
</evidence>
<dbReference type="InterPro" id="IPR010432">
    <property type="entry name" value="RDD"/>
</dbReference>
<accession>A0A1E7MZB8</accession>
<comment type="caution">
    <text evidence="9">The sequence shown here is derived from an EMBL/GenBank/DDBJ whole genome shotgun (WGS) entry which is preliminary data.</text>
</comment>
<dbReference type="Proteomes" id="UP000037395">
    <property type="component" value="Unassembled WGS sequence"/>
</dbReference>
<dbReference type="KEGG" id="kau:B6264_18720"/>
<feature type="transmembrane region" description="Helical" evidence="6">
    <location>
        <begin position="120"/>
        <end position="136"/>
    </location>
</feature>
<proteinExistence type="predicted"/>
<keyword evidence="4 6" id="KW-1133">Transmembrane helix</keyword>
<accession>A0A8H9HIB5</accession>
<keyword evidence="5 6" id="KW-0472">Membrane</keyword>
<dbReference type="GeneID" id="97484121"/>
<evidence type="ECO:0000313" key="9">
    <source>
        <dbReference type="EMBL" id="OEV33563.1"/>
    </source>
</evidence>